<reference evidence="3 4" key="1">
    <citation type="submission" date="2020-08" db="EMBL/GenBank/DDBJ databases">
        <title>Bridging the membrane lipid divide: bacteria of the FCB group superphylum have the potential to synthesize archaeal ether lipids.</title>
        <authorList>
            <person name="Villanueva L."/>
            <person name="Von Meijenfeldt F.A.B."/>
            <person name="Westbye A.B."/>
            <person name="Yadav S."/>
            <person name="Hopmans E.C."/>
            <person name="Dutilh B.E."/>
            <person name="Sinninghe Damste J.S."/>
        </authorList>
    </citation>
    <scope>NUCLEOTIDE SEQUENCE [LARGE SCALE GENOMIC DNA]</scope>
    <source>
        <strain evidence="3">NIOZ-UU36</strain>
    </source>
</reference>
<dbReference type="PANTHER" id="PTHR40407">
    <property type="entry name" value="MEMBRANE PROTEIN-LIKE PROTEIN"/>
    <property type="match status" value="1"/>
</dbReference>
<evidence type="ECO:0000313" key="4">
    <source>
        <dbReference type="Proteomes" id="UP000614469"/>
    </source>
</evidence>
<gene>
    <name evidence="3" type="ORF">H8E29_11060</name>
</gene>
<dbReference type="Proteomes" id="UP000614469">
    <property type="component" value="Unassembled WGS sequence"/>
</dbReference>
<feature type="transmembrane region" description="Helical" evidence="1">
    <location>
        <begin position="155"/>
        <end position="172"/>
    </location>
</feature>
<evidence type="ECO:0000259" key="2">
    <source>
        <dbReference type="Pfam" id="PF07786"/>
    </source>
</evidence>
<proteinExistence type="predicted"/>
<feature type="transmembrane region" description="Helical" evidence="1">
    <location>
        <begin position="305"/>
        <end position="327"/>
    </location>
</feature>
<feature type="transmembrane region" description="Helical" evidence="1">
    <location>
        <begin position="131"/>
        <end position="150"/>
    </location>
</feature>
<feature type="transmembrane region" description="Helical" evidence="1">
    <location>
        <begin position="232"/>
        <end position="254"/>
    </location>
</feature>
<dbReference type="Pfam" id="PF07786">
    <property type="entry name" value="HGSNAT_cat"/>
    <property type="match status" value="1"/>
</dbReference>
<name>A0A8J6NPL4_9CHLR</name>
<evidence type="ECO:0000313" key="3">
    <source>
        <dbReference type="EMBL" id="MBC8335799.1"/>
    </source>
</evidence>
<sequence>MTLIDEEEKSRLTAPDALRGLIMILMALDHANHFIAQKHSSGEYWGGSFPEYHDPLSFLTRLFTHLSAPGFFFLMGLGMHLFTQSRRKKGWHDIKIIGHFLLRGALLVALQLFVINPAWELSPGGWALDTYIGVLFALGGTMILGSMLLWLKPQYLFVLTVALFFSDASLPPDPNLWGNNFSLLDRLASIPGGDLSLWVNYPALPWLPVVTLGMLFGYWLSADKKKALESALWIGVSFLVAFLILRSLDGFGNIRPRAGDTWIDFFNLVKYPPSLNFILLTMGINLTLLWAFSTVDSKFLEPLVIFGRVPLFFYIVHLYLYAGLGYIFAPTGTSILKMLPFWILGLGILYPISLWFGNIKNKKGATRTLLHFF</sequence>
<feature type="transmembrane region" description="Helical" evidence="1">
    <location>
        <begin position="274"/>
        <end position="293"/>
    </location>
</feature>
<accession>A0A8J6NPL4</accession>
<comment type="caution">
    <text evidence="3">The sequence shown here is derived from an EMBL/GenBank/DDBJ whole genome shotgun (WGS) entry which is preliminary data.</text>
</comment>
<feature type="transmembrane region" description="Helical" evidence="1">
    <location>
        <begin position="100"/>
        <end position="119"/>
    </location>
</feature>
<dbReference type="PANTHER" id="PTHR40407:SF1">
    <property type="entry name" value="HEPARAN-ALPHA-GLUCOSAMINIDE N-ACETYLTRANSFERASE CATALYTIC DOMAIN-CONTAINING PROTEIN"/>
    <property type="match status" value="1"/>
</dbReference>
<feature type="transmembrane region" description="Helical" evidence="1">
    <location>
        <begin position="339"/>
        <end position="357"/>
    </location>
</feature>
<organism evidence="3 4">
    <name type="scientific">Candidatus Desulfolinea nitratireducens</name>
    <dbReference type="NCBI Taxonomy" id="2841698"/>
    <lineage>
        <taxon>Bacteria</taxon>
        <taxon>Bacillati</taxon>
        <taxon>Chloroflexota</taxon>
        <taxon>Anaerolineae</taxon>
        <taxon>Anaerolineales</taxon>
        <taxon>Anaerolineales incertae sedis</taxon>
        <taxon>Candidatus Desulfolinea</taxon>
    </lineage>
</organism>
<keyword evidence="1" id="KW-0472">Membrane</keyword>
<feature type="transmembrane region" description="Helical" evidence="1">
    <location>
        <begin position="58"/>
        <end position="79"/>
    </location>
</feature>
<dbReference type="EMBL" id="JACNJN010000123">
    <property type="protein sequence ID" value="MBC8335799.1"/>
    <property type="molecule type" value="Genomic_DNA"/>
</dbReference>
<dbReference type="AlphaFoldDB" id="A0A8J6NPL4"/>
<feature type="domain" description="Heparan-alpha-glucosaminide N-acetyltransferase catalytic" evidence="2">
    <location>
        <begin position="11"/>
        <end position="230"/>
    </location>
</feature>
<feature type="transmembrane region" description="Helical" evidence="1">
    <location>
        <begin position="203"/>
        <end position="220"/>
    </location>
</feature>
<protein>
    <submittedName>
        <fullName evidence="3">DUF1624 domain-containing protein</fullName>
    </submittedName>
</protein>
<dbReference type="InterPro" id="IPR012429">
    <property type="entry name" value="HGSNAT_cat"/>
</dbReference>
<evidence type="ECO:0000256" key="1">
    <source>
        <dbReference type="SAM" id="Phobius"/>
    </source>
</evidence>
<keyword evidence="1" id="KW-0812">Transmembrane</keyword>
<keyword evidence="1" id="KW-1133">Transmembrane helix</keyword>